<evidence type="ECO:0000313" key="7">
    <source>
        <dbReference type="Proteomes" id="UP000472372"/>
    </source>
</evidence>
<keyword evidence="4" id="KW-0456">Lyase</keyword>
<keyword evidence="3" id="KW-0862">Zinc</keyword>
<dbReference type="PANTHER" id="PTHR33337">
    <property type="entry name" value="GFA DOMAIN-CONTAINING PROTEIN"/>
    <property type="match status" value="1"/>
</dbReference>
<feature type="region of interest" description="Disordered" evidence="5">
    <location>
        <begin position="168"/>
        <end position="221"/>
    </location>
</feature>
<feature type="compositionally biased region" description="Basic and acidic residues" evidence="5">
    <location>
        <begin position="237"/>
        <end position="250"/>
    </location>
</feature>
<accession>A0A6S6W0P7</accession>
<dbReference type="AlphaFoldDB" id="A0A6S6W0P7"/>
<dbReference type="Pfam" id="PF04828">
    <property type="entry name" value="GFA"/>
    <property type="match status" value="1"/>
</dbReference>
<dbReference type="EMBL" id="HG992980">
    <property type="protein sequence ID" value="CAE7032553.1"/>
    <property type="molecule type" value="Genomic_DNA"/>
</dbReference>
<evidence type="ECO:0000256" key="4">
    <source>
        <dbReference type="ARBA" id="ARBA00023239"/>
    </source>
</evidence>
<dbReference type="Gene3D" id="3.90.1590.10">
    <property type="entry name" value="glutathione-dependent formaldehyde- activating enzyme (gfa)"/>
    <property type="match status" value="1"/>
</dbReference>
<feature type="region of interest" description="Disordered" evidence="5">
    <location>
        <begin position="237"/>
        <end position="259"/>
    </location>
</feature>
<proteinExistence type="inferred from homology"/>
<name>A0A6S6W0P7_9PLEO</name>
<evidence type="ECO:0000256" key="1">
    <source>
        <dbReference type="ARBA" id="ARBA00005495"/>
    </source>
</evidence>
<sequence>MSTTNKPFPAITGSCICTTIRYRLLTSPLYCYACHCPDCQKLSGSAFGLFLSIEPYNLEIISPTAPVFVKRAKKPPSTDITAECPRCSVQLWSHGGLGEAVLEVRVGTLDFPALMQPDVHIFVGSKLEWVGLPRGAKVKMGAHDVREMWPKSSLERLEVCMRRVAEGKKKRGVAGEEGGGGAVPLGGEEVADEGAGGEGEKTPTAGEFGGEDDEEFERRVRETERALLERLGRLSLKLGEEDAKEKKEEASVESAGTGM</sequence>
<evidence type="ECO:0000256" key="2">
    <source>
        <dbReference type="ARBA" id="ARBA00022723"/>
    </source>
</evidence>
<comment type="similarity">
    <text evidence="1">Belongs to the Gfa family.</text>
</comment>
<protein>
    <submittedName>
        <fullName evidence="6">GFA domain containing protein</fullName>
    </submittedName>
</protein>
<dbReference type="PANTHER" id="PTHR33337:SF33">
    <property type="entry name" value="CENP-V_GFA DOMAIN-CONTAINING PROTEIN"/>
    <property type="match status" value="1"/>
</dbReference>
<dbReference type="Proteomes" id="UP000472372">
    <property type="component" value="Chromosome 4"/>
</dbReference>
<gene>
    <name evidence="6" type="ORF">PTTW11_05018</name>
</gene>
<reference evidence="6" key="1">
    <citation type="submission" date="2021-02" db="EMBL/GenBank/DDBJ databases">
        <authorList>
            <person name="Syme A R."/>
            <person name="Syme A R."/>
            <person name="Moolhuijzen P."/>
        </authorList>
    </citation>
    <scope>NUCLEOTIDE SEQUENCE</scope>
    <source>
        <strain evidence="6">W1-1</strain>
    </source>
</reference>
<evidence type="ECO:0000256" key="3">
    <source>
        <dbReference type="ARBA" id="ARBA00022833"/>
    </source>
</evidence>
<evidence type="ECO:0000313" key="6">
    <source>
        <dbReference type="EMBL" id="CAE7032553.1"/>
    </source>
</evidence>
<dbReference type="GO" id="GO:0016846">
    <property type="term" value="F:carbon-sulfur lyase activity"/>
    <property type="evidence" value="ECO:0007669"/>
    <property type="project" value="InterPro"/>
</dbReference>
<dbReference type="SUPFAM" id="SSF51316">
    <property type="entry name" value="Mss4-like"/>
    <property type="match status" value="1"/>
</dbReference>
<dbReference type="GO" id="GO:0046872">
    <property type="term" value="F:metal ion binding"/>
    <property type="evidence" value="ECO:0007669"/>
    <property type="project" value="UniProtKB-KW"/>
</dbReference>
<dbReference type="PROSITE" id="PS51891">
    <property type="entry name" value="CENP_V_GFA"/>
    <property type="match status" value="1"/>
</dbReference>
<dbReference type="InterPro" id="IPR011057">
    <property type="entry name" value="Mss4-like_sf"/>
</dbReference>
<dbReference type="InterPro" id="IPR006913">
    <property type="entry name" value="CENP-V/GFA"/>
</dbReference>
<evidence type="ECO:0000256" key="5">
    <source>
        <dbReference type="SAM" id="MobiDB-lite"/>
    </source>
</evidence>
<organism evidence="6 7">
    <name type="scientific">Pyrenophora teres f. teres</name>
    <dbReference type="NCBI Taxonomy" id="97479"/>
    <lineage>
        <taxon>Eukaryota</taxon>
        <taxon>Fungi</taxon>
        <taxon>Dikarya</taxon>
        <taxon>Ascomycota</taxon>
        <taxon>Pezizomycotina</taxon>
        <taxon>Dothideomycetes</taxon>
        <taxon>Pleosporomycetidae</taxon>
        <taxon>Pleosporales</taxon>
        <taxon>Pleosporineae</taxon>
        <taxon>Pleosporaceae</taxon>
        <taxon>Pyrenophora</taxon>
    </lineage>
</organism>
<feature type="compositionally biased region" description="Gly residues" evidence="5">
    <location>
        <begin position="175"/>
        <end position="184"/>
    </location>
</feature>
<keyword evidence="2" id="KW-0479">Metal-binding</keyword>